<evidence type="ECO:0000313" key="3">
    <source>
        <dbReference type="Proteomes" id="UP000075883"/>
    </source>
</evidence>
<accession>A0A182LSV5</accession>
<feature type="region of interest" description="Disordered" evidence="1">
    <location>
        <begin position="55"/>
        <end position="75"/>
    </location>
</feature>
<dbReference type="EnsemblMetazoa" id="ACUA001102-RA">
    <property type="protein sequence ID" value="ACUA001102-PA"/>
    <property type="gene ID" value="ACUA001102"/>
</dbReference>
<feature type="compositionally biased region" description="Low complexity" evidence="1">
    <location>
        <begin position="145"/>
        <end position="159"/>
    </location>
</feature>
<evidence type="ECO:0000313" key="2">
    <source>
        <dbReference type="EnsemblMetazoa" id="ACUA001102-PA"/>
    </source>
</evidence>
<proteinExistence type="predicted"/>
<reference evidence="2" key="2">
    <citation type="submission" date="2020-05" db="UniProtKB">
        <authorList>
            <consortium name="EnsemblMetazoa"/>
        </authorList>
    </citation>
    <scope>IDENTIFICATION</scope>
    <source>
        <strain evidence="2">A-37</strain>
    </source>
</reference>
<sequence>MQLNNMPNHQPSAGGTEPLVDSPAIRLVSGSVPVSIPLYRLRNMDFLRTQVQPVVEPEPNGSATNNNNNNNYDYYKPSAANGLELISSTGDEPAGIDKADHAKIKLETSDGESAEGFNGGRPASIYGSQDSQSPSPPPSRPPPSSASSSSLAALQALHSARGRMEEELEEEEAEQDGDEEEEQERNMMIDEPEDESNDTGAVDMDDSEQDDNKLAPQDQEKMTQAVKKVFTEYKWTPPVAPISNKDEKITQSQCGADVWDRSCAAFLIDCRLRHKAP</sequence>
<feature type="compositionally biased region" description="Basic and acidic residues" evidence="1">
    <location>
        <begin position="210"/>
        <end position="221"/>
    </location>
</feature>
<feature type="compositionally biased region" description="Acidic residues" evidence="1">
    <location>
        <begin position="166"/>
        <end position="183"/>
    </location>
</feature>
<feature type="region of interest" description="Disordered" evidence="1">
    <location>
        <begin position="108"/>
        <end position="224"/>
    </location>
</feature>
<keyword evidence="3" id="KW-1185">Reference proteome</keyword>
<evidence type="ECO:0000256" key="1">
    <source>
        <dbReference type="SAM" id="MobiDB-lite"/>
    </source>
</evidence>
<name>A0A182LSV5_9DIPT</name>
<feature type="compositionally biased region" description="Pro residues" evidence="1">
    <location>
        <begin position="134"/>
        <end position="144"/>
    </location>
</feature>
<reference evidence="3" key="1">
    <citation type="submission" date="2013-09" db="EMBL/GenBank/DDBJ databases">
        <title>The Genome Sequence of Anopheles culicifacies species A.</title>
        <authorList>
            <consortium name="The Broad Institute Genomics Platform"/>
            <person name="Neafsey D.E."/>
            <person name="Besansky N."/>
            <person name="Howell P."/>
            <person name="Walton C."/>
            <person name="Young S.K."/>
            <person name="Zeng Q."/>
            <person name="Gargeya S."/>
            <person name="Fitzgerald M."/>
            <person name="Haas B."/>
            <person name="Abouelleil A."/>
            <person name="Allen A.W."/>
            <person name="Alvarado L."/>
            <person name="Arachchi H.M."/>
            <person name="Berlin A.M."/>
            <person name="Chapman S.B."/>
            <person name="Gainer-Dewar J."/>
            <person name="Goldberg J."/>
            <person name="Griggs A."/>
            <person name="Gujja S."/>
            <person name="Hansen M."/>
            <person name="Howarth C."/>
            <person name="Imamovic A."/>
            <person name="Ireland A."/>
            <person name="Larimer J."/>
            <person name="McCowan C."/>
            <person name="Murphy C."/>
            <person name="Pearson M."/>
            <person name="Poon T.W."/>
            <person name="Priest M."/>
            <person name="Roberts A."/>
            <person name="Saif S."/>
            <person name="Shea T."/>
            <person name="Sisk P."/>
            <person name="Sykes S."/>
            <person name="Wortman J."/>
            <person name="Nusbaum C."/>
            <person name="Birren B."/>
        </authorList>
    </citation>
    <scope>NUCLEOTIDE SEQUENCE [LARGE SCALE GENOMIC DNA]</scope>
    <source>
        <strain evidence="3">A-37</strain>
    </source>
</reference>
<organism evidence="2 3">
    <name type="scientific">Anopheles culicifacies</name>
    <dbReference type="NCBI Taxonomy" id="139723"/>
    <lineage>
        <taxon>Eukaryota</taxon>
        <taxon>Metazoa</taxon>
        <taxon>Ecdysozoa</taxon>
        <taxon>Arthropoda</taxon>
        <taxon>Hexapoda</taxon>
        <taxon>Insecta</taxon>
        <taxon>Pterygota</taxon>
        <taxon>Neoptera</taxon>
        <taxon>Endopterygota</taxon>
        <taxon>Diptera</taxon>
        <taxon>Nematocera</taxon>
        <taxon>Culicoidea</taxon>
        <taxon>Culicidae</taxon>
        <taxon>Anophelinae</taxon>
        <taxon>Anopheles</taxon>
        <taxon>culicifacies species complex</taxon>
    </lineage>
</organism>
<dbReference type="STRING" id="139723.A0A182LSV5"/>
<dbReference type="VEuPathDB" id="VectorBase:ACUA001102"/>
<dbReference type="EMBL" id="AXCM01011635">
    <property type="status" value="NOT_ANNOTATED_CDS"/>
    <property type="molecule type" value="Genomic_DNA"/>
</dbReference>
<dbReference type="Proteomes" id="UP000075883">
    <property type="component" value="Unassembled WGS sequence"/>
</dbReference>
<protein>
    <submittedName>
        <fullName evidence="2">Uncharacterized protein</fullName>
    </submittedName>
</protein>
<dbReference type="AlphaFoldDB" id="A0A182LSV5"/>
<feature type="compositionally biased region" description="Acidic residues" evidence="1">
    <location>
        <begin position="190"/>
        <end position="209"/>
    </location>
</feature>